<organism evidence="9 10">
    <name type="scientific">Aquipseudomonas alcaligenes</name>
    <name type="common">Pseudomonas alcaligenes</name>
    <dbReference type="NCBI Taxonomy" id="43263"/>
    <lineage>
        <taxon>Bacteria</taxon>
        <taxon>Pseudomonadati</taxon>
        <taxon>Pseudomonadota</taxon>
        <taxon>Gammaproteobacteria</taxon>
        <taxon>Pseudomonadales</taxon>
        <taxon>Pseudomonadaceae</taxon>
        <taxon>Aquipseudomonas</taxon>
    </lineage>
</organism>
<comment type="subcellular location">
    <subcellularLocation>
        <location evidence="1">Fimbrium</location>
    </subcellularLocation>
</comment>
<keyword evidence="4" id="KW-0479">Metal-binding</keyword>
<dbReference type="RefSeq" id="WP_280001767.1">
    <property type="nucleotide sequence ID" value="NZ_JAODZF010000007.1"/>
</dbReference>
<evidence type="ECO:0000313" key="10">
    <source>
        <dbReference type="Proteomes" id="UP001158058"/>
    </source>
</evidence>
<evidence type="ECO:0000256" key="4">
    <source>
        <dbReference type="ARBA" id="ARBA00022723"/>
    </source>
</evidence>
<dbReference type="PROSITE" id="PS00018">
    <property type="entry name" value="EF_HAND_1"/>
    <property type="match status" value="1"/>
</dbReference>
<protein>
    <submittedName>
        <fullName evidence="9">PilC/PilY family type IV pilus protein</fullName>
    </submittedName>
</protein>
<evidence type="ECO:0000313" key="9">
    <source>
        <dbReference type="EMBL" id="MDH0143066.1"/>
    </source>
</evidence>
<keyword evidence="7" id="KW-0732">Signal</keyword>
<sequence length="1036" mass="111590">MNKLISALAGFCLAAYASMPAYAFTPLQTPILSTAAVTPNVMIMLDNSGSMDEIIWHEGYSDAVAYGTVDYCNGTNGSGNCNSWAVVNAGSSYRPNNFVRANCPSSSERRFRVGLTQRCMTIYDPVGGNNTRYKGNYIRYVVANAVPNSALVNDYRMRVAREVTKSIVANNRGLRYGLFSFNTASNQAGGSLLRDVKNFSESKRTDGTTEVTIAQAQTNYDQFVSSVNGLTSSTWTPLSEAYYEVTRYFRGMSRFQGSGSGNYTSPIQYRCQRNFGIVVTDGLPTYDRTFPNNDPLRDNPAVAGGNNLPNWDGVNNDGNNLNGDNEGDTLYLDDVAQFGYDVDLRDISTADQAGKSFNDPGFLKQNLFTYTVGFAVNNSMLADAAAKGRGVYYTAGNSAQLNDSLSNAINEISAKAGSGGAGASSSATLTTATYYYKTLYNPEDWRGTIEAYLLNPATGRPVSSTPNWTTDTTITPANNGAQYQTYVPAGTAGSVVNLTYANLSAAQQAALNGSVAAPVTGAGLVDWVKGNNVTGLRARSVLLGDVINSSLERLSPEEKLAASLENDTSYESYLSRKSQSMTSSLLVNANDGLFHVINADTGRHRYGYLPSSLMPSLHIVADPDYATDGTHKFMSDGLITVADGEINSIWSTVAVSGMGAGGKSVFAVKLFDDDNDIQALWEVSPPAVNTPANDWNDLGYTYSKPVVARIQGNRWVAIFGNGYGSYQGKAALYVVDLADGELVQKIVVDENNTGTPAEIAAGNGLSSPQIVVDAQNRITAVYAGDMRGNLWAFDLSSSTGRKLFAAGEGHPITAQPLVVEHPEGGYLALFGTGKLSEASDKLDKTEQAFYAIWDKPLSATTVSISDLLAQRITEEVSIRGEVYLKTSTYEVDWNVHKGWYLPLVYQSELKGERVIYPAQTTLNRVIFVTAKVDAADPCESSGGGRLGELDLFSGSMLSYPVLDTNGDGVVDDNDVQVSGININDGLPGLPVIIDRGDDKPTQTKIILLSTGVAKFIDEKARDVSWTSRRIMWRQLQ</sequence>
<dbReference type="InterPro" id="IPR036465">
    <property type="entry name" value="vWFA_dom_sf"/>
</dbReference>
<reference evidence="9" key="1">
    <citation type="submission" date="2022-09" db="EMBL/GenBank/DDBJ databases">
        <title>Intensive care unit water sources are persistently colonized with multi-drug resistant bacteria and are the site of extensive horizontal gene transfer of antibiotic resistance genes.</title>
        <authorList>
            <person name="Diorio-Toth L."/>
        </authorList>
    </citation>
    <scope>NUCLEOTIDE SEQUENCE</scope>
    <source>
        <strain evidence="9">GD04146</strain>
    </source>
</reference>
<dbReference type="InterPro" id="IPR008707">
    <property type="entry name" value="B-propeller_PilY1"/>
</dbReference>
<keyword evidence="5" id="KW-0106">Calcium</keyword>
<dbReference type="AlphaFoldDB" id="A0AB73HZF2"/>
<dbReference type="GO" id="GO:0046872">
    <property type="term" value="F:metal ion binding"/>
    <property type="evidence" value="ECO:0007669"/>
    <property type="project" value="UniProtKB-KW"/>
</dbReference>
<evidence type="ECO:0000256" key="2">
    <source>
        <dbReference type="ARBA" id="ARBA00008387"/>
    </source>
</evidence>
<proteinExistence type="inferred from homology"/>
<gene>
    <name evidence="9" type="ORF">N7380_12140</name>
</gene>
<keyword evidence="6" id="KW-0281">Fimbrium</keyword>
<evidence type="ECO:0000256" key="1">
    <source>
        <dbReference type="ARBA" id="ARBA00004561"/>
    </source>
</evidence>
<dbReference type="EMBL" id="JAODZF010000007">
    <property type="protein sequence ID" value="MDH0143066.1"/>
    <property type="molecule type" value="Genomic_DNA"/>
</dbReference>
<dbReference type="GO" id="GO:0009289">
    <property type="term" value="C:pilus"/>
    <property type="evidence" value="ECO:0007669"/>
    <property type="project" value="UniProtKB-SubCell"/>
</dbReference>
<feature type="signal peptide" evidence="7">
    <location>
        <begin position="1"/>
        <end position="23"/>
    </location>
</feature>
<name>A0AB73HZF2_AQUAC</name>
<dbReference type="InterPro" id="IPR011047">
    <property type="entry name" value="Quinoprotein_ADH-like_sf"/>
</dbReference>
<evidence type="ECO:0000256" key="3">
    <source>
        <dbReference type="ARBA" id="ARBA00022558"/>
    </source>
</evidence>
<comment type="similarity">
    <text evidence="2">Belongs to the PilY1 family.</text>
</comment>
<dbReference type="Pfam" id="PF05567">
    <property type="entry name" value="T4P_PilY1"/>
    <property type="match status" value="1"/>
</dbReference>
<dbReference type="Gene3D" id="3.40.50.410">
    <property type="entry name" value="von Willebrand factor, type A domain"/>
    <property type="match status" value="1"/>
</dbReference>
<feature type="chain" id="PRO_5044500031" evidence="7">
    <location>
        <begin position="24"/>
        <end position="1036"/>
    </location>
</feature>
<comment type="caution">
    <text evidence="9">The sequence shown here is derived from an EMBL/GenBank/DDBJ whole genome shotgun (WGS) entry which is preliminary data.</text>
</comment>
<dbReference type="SUPFAM" id="SSF50998">
    <property type="entry name" value="Quinoprotein alcohol dehydrogenase-like"/>
    <property type="match status" value="1"/>
</dbReference>
<keyword evidence="3" id="KW-1029">Fimbrium biogenesis</keyword>
<dbReference type="Proteomes" id="UP001158058">
    <property type="component" value="Unassembled WGS sequence"/>
</dbReference>
<feature type="domain" description="PilY1 beta-propeller" evidence="8">
    <location>
        <begin position="543"/>
        <end position="796"/>
    </location>
</feature>
<evidence type="ECO:0000256" key="7">
    <source>
        <dbReference type="SAM" id="SignalP"/>
    </source>
</evidence>
<dbReference type="InterPro" id="IPR018247">
    <property type="entry name" value="EF_Hand_1_Ca_BS"/>
</dbReference>
<accession>A0AB73HZF2</accession>
<evidence type="ECO:0000256" key="5">
    <source>
        <dbReference type="ARBA" id="ARBA00022837"/>
    </source>
</evidence>
<evidence type="ECO:0000259" key="8">
    <source>
        <dbReference type="Pfam" id="PF05567"/>
    </source>
</evidence>
<evidence type="ECO:0000256" key="6">
    <source>
        <dbReference type="ARBA" id="ARBA00023263"/>
    </source>
</evidence>